<reference evidence="3 4" key="1">
    <citation type="journal article" date="2013" name="Front. Plant Sci.">
        <title>The Reference Genome of the Halophytic Plant Eutrema salsugineum.</title>
        <authorList>
            <person name="Yang R."/>
            <person name="Jarvis D.E."/>
            <person name="Chen H."/>
            <person name="Beilstein M.A."/>
            <person name="Grimwood J."/>
            <person name="Jenkins J."/>
            <person name="Shu S."/>
            <person name="Prochnik S."/>
            <person name="Xin M."/>
            <person name="Ma C."/>
            <person name="Schmutz J."/>
            <person name="Wing R.A."/>
            <person name="Mitchell-Olds T."/>
            <person name="Schumaker K.S."/>
            <person name="Wang X."/>
        </authorList>
    </citation>
    <scope>NUCLEOTIDE SEQUENCE [LARGE SCALE GENOMIC DNA]</scope>
</reference>
<dbReference type="Pfam" id="PF08646">
    <property type="entry name" value="Rep_fac-A_C"/>
    <property type="match status" value="1"/>
</dbReference>
<evidence type="ECO:0008006" key="5">
    <source>
        <dbReference type="Google" id="ProtNLM"/>
    </source>
</evidence>
<proteinExistence type="predicted"/>
<dbReference type="Gene3D" id="2.40.50.140">
    <property type="entry name" value="Nucleic acid-binding proteins"/>
    <property type="match status" value="2"/>
</dbReference>
<feature type="domain" description="Replication factor A C-terminal" evidence="2">
    <location>
        <begin position="154"/>
        <end position="236"/>
    </location>
</feature>
<organism evidence="3 4">
    <name type="scientific">Eutrema salsugineum</name>
    <name type="common">Saltwater cress</name>
    <name type="synonym">Sisymbrium salsugineum</name>
    <dbReference type="NCBI Taxonomy" id="72664"/>
    <lineage>
        <taxon>Eukaryota</taxon>
        <taxon>Viridiplantae</taxon>
        <taxon>Streptophyta</taxon>
        <taxon>Embryophyta</taxon>
        <taxon>Tracheophyta</taxon>
        <taxon>Spermatophyta</taxon>
        <taxon>Magnoliopsida</taxon>
        <taxon>eudicotyledons</taxon>
        <taxon>Gunneridae</taxon>
        <taxon>Pentapetalae</taxon>
        <taxon>rosids</taxon>
        <taxon>malvids</taxon>
        <taxon>Brassicales</taxon>
        <taxon>Brassicaceae</taxon>
        <taxon>Eutremeae</taxon>
        <taxon>Eutrema</taxon>
    </lineage>
</organism>
<evidence type="ECO:0000259" key="2">
    <source>
        <dbReference type="Pfam" id="PF08646"/>
    </source>
</evidence>
<evidence type="ECO:0000259" key="1">
    <source>
        <dbReference type="Pfam" id="PF02721"/>
    </source>
</evidence>
<dbReference type="eggNOG" id="KOG0851">
    <property type="taxonomic scope" value="Eukaryota"/>
</dbReference>
<dbReference type="KEGG" id="eus:EUTSA_v10003070mg"/>
<dbReference type="InterPro" id="IPR013955">
    <property type="entry name" value="Rep_factor-A_C"/>
</dbReference>
<sequence>MSIFKRKSSILVLIRELNPISDSYVINVRVLKIWDGFKGKGGSSLEMVLVDREGDRIHASVEKEFFKTFRKDLVEGQAITINTFKVVDYNNIIGQIIRVGHVENVVAQGKRRFRLKVSLRNTRLPNNRYILTPVEEEASKDSDEVLIEDFFGNSNSWYYIACKTCNKKVYPIPQKTSDIGPPLWKCVNCLKNVLEVTACFFLMLNVTDGDGGLAVFLLFDQHAQRLFKKTAEEVYEELDG</sequence>
<dbReference type="EMBL" id="KI517609">
    <property type="protein sequence ID" value="ESQ37501.1"/>
    <property type="molecule type" value="Genomic_DNA"/>
</dbReference>
<protein>
    <recommendedName>
        <fullName evidence="5">DUF223 domain-containing protein</fullName>
    </recommendedName>
</protein>
<dbReference type="InterPro" id="IPR012340">
    <property type="entry name" value="NA-bd_OB-fold"/>
</dbReference>
<feature type="non-terminal residue" evidence="3">
    <location>
        <position position="240"/>
    </location>
</feature>
<dbReference type="Pfam" id="PF02721">
    <property type="entry name" value="DUF223"/>
    <property type="match status" value="1"/>
</dbReference>
<feature type="domain" description="Replication protein A 70 kDa DNA-binding subunit B/D first OB fold" evidence="1">
    <location>
        <begin position="14"/>
        <end position="91"/>
    </location>
</feature>
<dbReference type="AlphaFoldDB" id="V4MYA6"/>
<dbReference type="Gramene" id="ESQ37501">
    <property type="protein sequence ID" value="ESQ37501"/>
    <property type="gene ID" value="EUTSA_v10003070mg"/>
</dbReference>
<dbReference type="InterPro" id="IPR003871">
    <property type="entry name" value="RFA1B/D_OB_1st"/>
</dbReference>
<accession>V4MYA6</accession>
<dbReference type="Proteomes" id="UP000030689">
    <property type="component" value="Unassembled WGS sequence"/>
</dbReference>
<dbReference type="PANTHER" id="PTHR47165">
    <property type="entry name" value="OS03G0429900 PROTEIN"/>
    <property type="match status" value="1"/>
</dbReference>
<dbReference type="CDD" id="cd04480">
    <property type="entry name" value="RPA1_DBD_A_like"/>
    <property type="match status" value="1"/>
</dbReference>
<evidence type="ECO:0000313" key="3">
    <source>
        <dbReference type="EMBL" id="ESQ37501.1"/>
    </source>
</evidence>
<evidence type="ECO:0000313" key="4">
    <source>
        <dbReference type="Proteomes" id="UP000030689"/>
    </source>
</evidence>
<dbReference type="STRING" id="72664.V4MYA6"/>
<dbReference type="PANTHER" id="PTHR47165:SF4">
    <property type="entry name" value="OS03G0429900 PROTEIN"/>
    <property type="match status" value="1"/>
</dbReference>
<name>V4MYA6_EUTSA</name>
<dbReference type="SUPFAM" id="SSF50249">
    <property type="entry name" value="Nucleic acid-binding proteins"/>
    <property type="match status" value="2"/>
</dbReference>
<keyword evidence="4" id="KW-1185">Reference proteome</keyword>
<gene>
    <name evidence="3" type="ORF">EUTSA_v10003070mg</name>
</gene>